<dbReference type="InterPro" id="IPR000914">
    <property type="entry name" value="SBP_5_dom"/>
</dbReference>
<comment type="similarity">
    <text evidence="2">Belongs to the bacterial solute-binding protein 5 family.</text>
</comment>
<dbReference type="InterPro" id="IPR039424">
    <property type="entry name" value="SBP_5"/>
</dbReference>
<accession>A0A4P6K2R9</accession>
<evidence type="ECO:0000313" key="7">
    <source>
        <dbReference type="EMBL" id="QBD82212.1"/>
    </source>
</evidence>
<dbReference type="Gene3D" id="3.90.76.10">
    <property type="entry name" value="Dipeptide-binding Protein, Domain 1"/>
    <property type="match status" value="1"/>
</dbReference>
<dbReference type="Gene3D" id="3.40.190.10">
    <property type="entry name" value="Periplasmic binding protein-like II"/>
    <property type="match status" value="1"/>
</dbReference>
<dbReference type="KEGG" id="kbs:EPA93_42035"/>
<dbReference type="PROSITE" id="PS51257">
    <property type="entry name" value="PROKAR_LIPOPROTEIN"/>
    <property type="match status" value="1"/>
</dbReference>
<reference evidence="7 8" key="1">
    <citation type="submission" date="2019-01" db="EMBL/GenBank/DDBJ databases">
        <title>Ktedonosporobacter rubrisoli SCAWS-G2.</title>
        <authorList>
            <person name="Huang Y."/>
            <person name="Yan B."/>
        </authorList>
    </citation>
    <scope>NUCLEOTIDE SEQUENCE [LARGE SCALE GENOMIC DNA]</scope>
    <source>
        <strain evidence="7 8">SCAWS-G2</strain>
    </source>
</reference>
<protein>
    <submittedName>
        <fullName evidence="7">Peptide ABC transporter substrate-binding protein</fullName>
    </submittedName>
</protein>
<dbReference type="Proteomes" id="UP000290365">
    <property type="component" value="Chromosome"/>
</dbReference>
<dbReference type="SUPFAM" id="SSF53850">
    <property type="entry name" value="Periplasmic binding protein-like II"/>
    <property type="match status" value="1"/>
</dbReference>
<keyword evidence="8" id="KW-1185">Reference proteome</keyword>
<dbReference type="PANTHER" id="PTHR30290">
    <property type="entry name" value="PERIPLASMIC BINDING COMPONENT OF ABC TRANSPORTER"/>
    <property type="match status" value="1"/>
</dbReference>
<proteinExistence type="inferred from homology"/>
<keyword evidence="3" id="KW-0813">Transport</keyword>
<dbReference type="GO" id="GO:0042597">
    <property type="term" value="C:periplasmic space"/>
    <property type="evidence" value="ECO:0007669"/>
    <property type="project" value="UniProtKB-ARBA"/>
</dbReference>
<dbReference type="GO" id="GO:1904680">
    <property type="term" value="F:peptide transmembrane transporter activity"/>
    <property type="evidence" value="ECO:0007669"/>
    <property type="project" value="TreeGrafter"/>
</dbReference>
<dbReference type="GO" id="GO:0015833">
    <property type="term" value="P:peptide transport"/>
    <property type="evidence" value="ECO:0007669"/>
    <property type="project" value="TreeGrafter"/>
</dbReference>
<dbReference type="InterPro" id="IPR030678">
    <property type="entry name" value="Peptide/Ni-bd"/>
</dbReference>
<feature type="domain" description="Solute-binding protein family 5" evidence="6">
    <location>
        <begin position="91"/>
        <end position="484"/>
    </location>
</feature>
<dbReference type="EMBL" id="CP035758">
    <property type="protein sequence ID" value="QBD82212.1"/>
    <property type="molecule type" value="Genomic_DNA"/>
</dbReference>
<dbReference type="GO" id="GO:0030313">
    <property type="term" value="C:cell envelope"/>
    <property type="evidence" value="ECO:0007669"/>
    <property type="project" value="UniProtKB-SubCell"/>
</dbReference>
<comment type="subcellular location">
    <subcellularLocation>
        <location evidence="1">Cell envelope</location>
    </subcellularLocation>
</comment>
<evidence type="ECO:0000259" key="6">
    <source>
        <dbReference type="Pfam" id="PF00496"/>
    </source>
</evidence>
<feature type="signal peptide" evidence="5">
    <location>
        <begin position="1"/>
        <end position="25"/>
    </location>
</feature>
<dbReference type="Gene3D" id="3.10.105.10">
    <property type="entry name" value="Dipeptide-binding Protein, Domain 3"/>
    <property type="match status" value="1"/>
</dbReference>
<keyword evidence="4 5" id="KW-0732">Signal</keyword>
<dbReference type="CDD" id="cd08504">
    <property type="entry name" value="PBP2_OppA"/>
    <property type="match status" value="1"/>
</dbReference>
<evidence type="ECO:0000256" key="1">
    <source>
        <dbReference type="ARBA" id="ARBA00004196"/>
    </source>
</evidence>
<dbReference type="PIRSF" id="PIRSF002741">
    <property type="entry name" value="MppA"/>
    <property type="match status" value="1"/>
</dbReference>
<organism evidence="7 8">
    <name type="scientific">Ktedonosporobacter rubrisoli</name>
    <dbReference type="NCBI Taxonomy" id="2509675"/>
    <lineage>
        <taxon>Bacteria</taxon>
        <taxon>Bacillati</taxon>
        <taxon>Chloroflexota</taxon>
        <taxon>Ktedonobacteria</taxon>
        <taxon>Ktedonobacterales</taxon>
        <taxon>Ktedonosporobacteraceae</taxon>
        <taxon>Ktedonosporobacter</taxon>
    </lineage>
</organism>
<feature type="chain" id="PRO_5020980926" evidence="5">
    <location>
        <begin position="26"/>
        <end position="587"/>
    </location>
</feature>
<dbReference type="Pfam" id="PF00496">
    <property type="entry name" value="SBP_bac_5"/>
    <property type="match status" value="1"/>
</dbReference>
<gene>
    <name evidence="7" type="ORF">EPA93_42035</name>
</gene>
<evidence type="ECO:0000256" key="3">
    <source>
        <dbReference type="ARBA" id="ARBA00022448"/>
    </source>
</evidence>
<dbReference type="PANTHER" id="PTHR30290:SF10">
    <property type="entry name" value="PERIPLASMIC OLIGOPEPTIDE-BINDING PROTEIN-RELATED"/>
    <property type="match status" value="1"/>
</dbReference>
<evidence type="ECO:0000256" key="2">
    <source>
        <dbReference type="ARBA" id="ARBA00005695"/>
    </source>
</evidence>
<sequence>MPTGKNLSTRLLPPLLCLLAMLVVACGGSNPSPGQSNAVTKAPDNKQIYVYPISGVADIKTFDPAMSLDIRSIQAISMVYTGLVGQNDKLEIVDQLAQSHEVASDGVTWTFKLKPNLKFSDGTPLTSQDVVYSINRALDPALKSVRASSYLGLIKDADKFNSGKIKTLIGDSLMAPDPNTVVIVTGTKAAYFLDTLSYSTSYVVEKSLVDKYGNSKFTDHLTEGGGAGPWMVGKYDHNTGIDFVPNPNYYGPKPQMKKVVFPFYKAADTPYKDYQINRLSYALVPTAQLKEAKALPNGQYHPVPQLDIYYFAMNYLTKPFDNIKIRQAFALALNKDLIANKVYEGAAIPTNHIIPEGMPGYNPNLTGPGGVKDTKGDPEMAKKLFQEGLKEEGLTLSTLPPITVNVSTEGSQAARNEIAVEQQMWQSVLGVSVKINDIEFSKLLDDIGTAQNSSKGLMMWYVDWIADYPDPQDWTTLLFDKGSSQNNMNYGQNNTPQAAQQQANQKLMEQADINQNQTERMQQYNQVEQQMVNDVAWLPVYQNVQSIVRKPCVVGMTDVPTIAPPPDDWANVYISTATPCADTSSYQ</sequence>
<dbReference type="GO" id="GO:0043190">
    <property type="term" value="C:ATP-binding cassette (ABC) transporter complex"/>
    <property type="evidence" value="ECO:0007669"/>
    <property type="project" value="InterPro"/>
</dbReference>
<dbReference type="AlphaFoldDB" id="A0A4P6K2R9"/>
<evidence type="ECO:0000256" key="5">
    <source>
        <dbReference type="SAM" id="SignalP"/>
    </source>
</evidence>
<name>A0A4P6K2R9_KTERU</name>
<evidence type="ECO:0000313" key="8">
    <source>
        <dbReference type="Proteomes" id="UP000290365"/>
    </source>
</evidence>
<dbReference type="RefSeq" id="WP_129893281.1">
    <property type="nucleotide sequence ID" value="NZ_CP035758.1"/>
</dbReference>
<evidence type="ECO:0000256" key="4">
    <source>
        <dbReference type="ARBA" id="ARBA00022729"/>
    </source>
</evidence>
<dbReference type="OrthoDB" id="9783874at2"/>